<keyword evidence="3" id="KW-0804">Transcription</keyword>
<dbReference type="PANTHER" id="PTHR30055">
    <property type="entry name" value="HTH-TYPE TRANSCRIPTIONAL REGULATOR RUTR"/>
    <property type="match status" value="1"/>
</dbReference>
<keyword evidence="7" id="KW-1185">Reference proteome</keyword>
<proteinExistence type="predicted"/>
<evidence type="ECO:0000256" key="1">
    <source>
        <dbReference type="ARBA" id="ARBA00023015"/>
    </source>
</evidence>
<gene>
    <name evidence="6" type="ORF">SAMN04489812_3032</name>
</gene>
<accession>A0A1H1V2U0</accession>
<organism evidence="6 7">
    <name type="scientific">Microlunatus soli</name>
    <dbReference type="NCBI Taxonomy" id="630515"/>
    <lineage>
        <taxon>Bacteria</taxon>
        <taxon>Bacillati</taxon>
        <taxon>Actinomycetota</taxon>
        <taxon>Actinomycetes</taxon>
        <taxon>Propionibacteriales</taxon>
        <taxon>Propionibacteriaceae</taxon>
        <taxon>Microlunatus</taxon>
    </lineage>
</organism>
<evidence type="ECO:0000256" key="3">
    <source>
        <dbReference type="ARBA" id="ARBA00023163"/>
    </source>
</evidence>
<dbReference type="Pfam" id="PF00440">
    <property type="entry name" value="TetR_N"/>
    <property type="match status" value="1"/>
</dbReference>
<name>A0A1H1V2U0_9ACTN</name>
<dbReference type="PROSITE" id="PS50977">
    <property type="entry name" value="HTH_TETR_2"/>
    <property type="match status" value="1"/>
</dbReference>
<dbReference type="InterPro" id="IPR001647">
    <property type="entry name" value="HTH_TetR"/>
</dbReference>
<protein>
    <submittedName>
        <fullName evidence="6">DNA-binding transcriptional regulator, AcrR family</fullName>
    </submittedName>
</protein>
<dbReference type="PANTHER" id="PTHR30055:SF234">
    <property type="entry name" value="HTH-TYPE TRANSCRIPTIONAL REGULATOR BETI"/>
    <property type="match status" value="1"/>
</dbReference>
<dbReference type="PRINTS" id="PR00455">
    <property type="entry name" value="HTHTETR"/>
</dbReference>
<dbReference type="GO" id="GO:0000976">
    <property type="term" value="F:transcription cis-regulatory region binding"/>
    <property type="evidence" value="ECO:0007669"/>
    <property type="project" value="TreeGrafter"/>
</dbReference>
<feature type="domain" description="HTH tetR-type" evidence="5">
    <location>
        <begin position="21"/>
        <end position="80"/>
    </location>
</feature>
<dbReference type="EMBL" id="LT629772">
    <property type="protein sequence ID" value="SDS78791.1"/>
    <property type="molecule type" value="Genomic_DNA"/>
</dbReference>
<dbReference type="InterPro" id="IPR050109">
    <property type="entry name" value="HTH-type_TetR-like_transc_reg"/>
</dbReference>
<dbReference type="GO" id="GO:0003700">
    <property type="term" value="F:DNA-binding transcription factor activity"/>
    <property type="evidence" value="ECO:0007669"/>
    <property type="project" value="TreeGrafter"/>
</dbReference>
<evidence type="ECO:0000313" key="6">
    <source>
        <dbReference type="EMBL" id="SDS78791.1"/>
    </source>
</evidence>
<evidence type="ECO:0000259" key="5">
    <source>
        <dbReference type="PROSITE" id="PS50977"/>
    </source>
</evidence>
<keyword evidence="1" id="KW-0805">Transcription regulation</keyword>
<feature type="DNA-binding region" description="H-T-H motif" evidence="4">
    <location>
        <begin position="43"/>
        <end position="62"/>
    </location>
</feature>
<dbReference type="Proteomes" id="UP000199103">
    <property type="component" value="Chromosome I"/>
</dbReference>
<dbReference type="AlphaFoldDB" id="A0A1H1V2U0"/>
<evidence type="ECO:0000256" key="4">
    <source>
        <dbReference type="PROSITE-ProRule" id="PRU00335"/>
    </source>
</evidence>
<dbReference type="STRING" id="630515.SAMN04489812_3032"/>
<reference evidence="6 7" key="1">
    <citation type="submission" date="2016-10" db="EMBL/GenBank/DDBJ databases">
        <authorList>
            <person name="de Groot N.N."/>
        </authorList>
    </citation>
    <scope>NUCLEOTIDE SEQUENCE [LARGE SCALE GENOMIC DNA]</scope>
    <source>
        <strain evidence="6 7">DSM 21800</strain>
    </source>
</reference>
<evidence type="ECO:0000256" key="2">
    <source>
        <dbReference type="ARBA" id="ARBA00023125"/>
    </source>
</evidence>
<dbReference type="Gene3D" id="1.10.357.10">
    <property type="entry name" value="Tetracycline Repressor, domain 2"/>
    <property type="match status" value="1"/>
</dbReference>
<sequence length="237" mass="26262">MSERSLTILFVVPRATALPPEERRAQILDAADPLLRQYGRNVSTRQIAQAAEVAEGTIFRVFDSKADLINHTVVRSLSAERTVEQLQHIDTDLELEDKLVQITMVLQQRLRETFELLHALGPPADATEEDRKQFGQYMTEQNQLVTAAVARLIDSDQDKLLLTSDQTVQLLATVTLTVSHPMIARTQGVSHLSDDPEALVDLILHGALVDSARTTQRFDHRAADPSPLDLSACPATP</sequence>
<evidence type="ECO:0000313" key="7">
    <source>
        <dbReference type="Proteomes" id="UP000199103"/>
    </source>
</evidence>
<dbReference type="SUPFAM" id="SSF46689">
    <property type="entry name" value="Homeodomain-like"/>
    <property type="match status" value="1"/>
</dbReference>
<dbReference type="InterPro" id="IPR009057">
    <property type="entry name" value="Homeodomain-like_sf"/>
</dbReference>
<keyword evidence="2 4" id="KW-0238">DNA-binding</keyword>